<gene>
    <name evidence="1" type="ORF">GCM10008024_34240</name>
    <name evidence="2" type="ORF">SAMN05444006_12144</name>
</gene>
<dbReference type="EMBL" id="FNOB01000021">
    <property type="protein sequence ID" value="SDX60708.1"/>
    <property type="molecule type" value="Genomic_DNA"/>
</dbReference>
<accession>A0AAN4UUE0</accession>
<organism evidence="1 4">
    <name type="scientific">Allgaiera indica</name>
    <dbReference type="NCBI Taxonomy" id="765699"/>
    <lineage>
        <taxon>Bacteria</taxon>
        <taxon>Pseudomonadati</taxon>
        <taxon>Pseudomonadota</taxon>
        <taxon>Alphaproteobacteria</taxon>
        <taxon>Rhodobacterales</taxon>
        <taxon>Paracoccaceae</taxon>
        <taxon>Allgaiera</taxon>
    </lineage>
</organism>
<reference evidence="2 3" key="2">
    <citation type="submission" date="2016-10" db="EMBL/GenBank/DDBJ databases">
        <authorList>
            <person name="Varghese N."/>
            <person name="Submissions S."/>
        </authorList>
    </citation>
    <scope>NUCLEOTIDE SEQUENCE [LARGE SCALE GENOMIC DNA]</scope>
    <source>
        <strain evidence="2 3">DSM 24802</strain>
    </source>
</reference>
<dbReference type="Proteomes" id="UP000634647">
    <property type="component" value="Unassembled WGS sequence"/>
</dbReference>
<protein>
    <submittedName>
        <fullName evidence="2">Assimilatory nitrate reductase catalytic subunit</fullName>
    </submittedName>
</protein>
<proteinExistence type="predicted"/>
<reference evidence="1" key="1">
    <citation type="journal article" date="2014" name="Int. J. Syst. Evol. Microbiol.">
        <title>Complete genome sequence of Corynebacterium casei LMG S-19264T (=DSM 44701T), isolated from a smear-ripened cheese.</title>
        <authorList>
            <consortium name="US DOE Joint Genome Institute (JGI-PGF)"/>
            <person name="Walter F."/>
            <person name="Albersmeier A."/>
            <person name="Kalinowski J."/>
            <person name="Ruckert C."/>
        </authorList>
    </citation>
    <scope>NUCLEOTIDE SEQUENCE</scope>
    <source>
        <strain evidence="1">CGMCC 1.10859</strain>
    </source>
</reference>
<dbReference type="EMBL" id="BNAB01000020">
    <property type="protein sequence ID" value="GHE04986.1"/>
    <property type="molecule type" value="Genomic_DNA"/>
</dbReference>
<keyword evidence="3" id="KW-1185">Reference proteome</keyword>
<evidence type="ECO:0000313" key="2">
    <source>
        <dbReference type="EMBL" id="SDX60708.1"/>
    </source>
</evidence>
<comment type="caution">
    <text evidence="1">The sequence shown here is derived from an EMBL/GenBank/DDBJ whole genome shotgun (WGS) entry which is preliminary data.</text>
</comment>
<evidence type="ECO:0000313" key="4">
    <source>
        <dbReference type="Proteomes" id="UP000634647"/>
    </source>
</evidence>
<dbReference type="RefSeq" id="WP_035838304.1">
    <property type="nucleotide sequence ID" value="NZ_BNAB01000020.1"/>
</dbReference>
<dbReference type="Proteomes" id="UP000199541">
    <property type="component" value="Unassembled WGS sequence"/>
</dbReference>
<name>A0AAN4UUE0_9RHOB</name>
<dbReference type="SUPFAM" id="SSF53706">
    <property type="entry name" value="Formate dehydrogenase/DMSO reductase, domains 1-3"/>
    <property type="match status" value="1"/>
</dbReference>
<reference evidence="1" key="3">
    <citation type="submission" date="2023-06" db="EMBL/GenBank/DDBJ databases">
        <authorList>
            <person name="Sun Q."/>
            <person name="Zhou Y."/>
        </authorList>
    </citation>
    <scope>NUCLEOTIDE SEQUENCE</scope>
    <source>
        <strain evidence="1">CGMCC 1.10859</strain>
    </source>
</reference>
<dbReference type="AlphaFoldDB" id="A0AAN4UUE0"/>
<evidence type="ECO:0000313" key="3">
    <source>
        <dbReference type="Proteomes" id="UP000199541"/>
    </source>
</evidence>
<sequence length="97" mass="10471">MAAHRRCAASWVAALDLIAARFGQAAAARTDLSVTGLRRAALREFFDMWIGCERVVTVYSQGVNRLPSGTDKVNAILNCHLATGRIGRPAISPSSRM</sequence>
<dbReference type="Gene3D" id="3.40.228.10">
    <property type="entry name" value="Dimethylsulfoxide Reductase, domain 2"/>
    <property type="match status" value="1"/>
</dbReference>
<evidence type="ECO:0000313" key="1">
    <source>
        <dbReference type="EMBL" id="GHE04986.1"/>
    </source>
</evidence>